<dbReference type="STRING" id="192903.SAMN04488513_10695"/>
<keyword evidence="1" id="KW-1133">Transmembrane helix</keyword>
<dbReference type="PANTHER" id="PTHR28008">
    <property type="entry name" value="DOMAIN PROTEIN, PUTATIVE (AFU_ORTHOLOGUE AFUA_3G10980)-RELATED"/>
    <property type="match status" value="1"/>
</dbReference>
<feature type="domain" description="VanZ-like" evidence="2">
    <location>
        <begin position="12"/>
        <end position="113"/>
    </location>
</feature>
<sequence length="125" mass="13830">MAFVSWMVFVTFSSLSSFKGDDTPKFDIPHLDKAVHFTFYFVAAVLAVFFIREQSRGKFPFGKALRISVLGAIGFGIVIEVLQMTLTSDRQGDVLDAVANSLGALGGMAALKFLFSKVERLKWEI</sequence>
<accession>A0A1M6KK79</accession>
<name>A0A1M6KK79_9FLAO</name>
<evidence type="ECO:0000259" key="2">
    <source>
        <dbReference type="Pfam" id="PF04892"/>
    </source>
</evidence>
<feature type="transmembrane region" description="Helical" evidence="1">
    <location>
        <begin position="34"/>
        <end position="52"/>
    </location>
</feature>
<dbReference type="AlphaFoldDB" id="A0A1M6KK79"/>
<keyword evidence="1" id="KW-0472">Membrane</keyword>
<proteinExistence type="predicted"/>
<keyword evidence="4" id="KW-1185">Reference proteome</keyword>
<keyword evidence="1" id="KW-0812">Transmembrane</keyword>
<evidence type="ECO:0000256" key="1">
    <source>
        <dbReference type="SAM" id="Phobius"/>
    </source>
</evidence>
<dbReference type="Proteomes" id="UP000184543">
    <property type="component" value="Unassembled WGS sequence"/>
</dbReference>
<dbReference type="RefSeq" id="WP_072994637.1">
    <property type="nucleotide sequence ID" value="NZ_FQYU01000006.1"/>
</dbReference>
<dbReference type="InterPro" id="IPR006976">
    <property type="entry name" value="VanZ-like"/>
</dbReference>
<reference evidence="4" key="1">
    <citation type="submission" date="2016-11" db="EMBL/GenBank/DDBJ databases">
        <authorList>
            <person name="Varghese N."/>
            <person name="Submissions S."/>
        </authorList>
    </citation>
    <scope>NUCLEOTIDE SEQUENCE [LARGE SCALE GENOMIC DNA]</scope>
    <source>
        <strain evidence="4">DSM 19858</strain>
    </source>
</reference>
<dbReference type="EMBL" id="FQYU01000006">
    <property type="protein sequence ID" value="SHJ59372.1"/>
    <property type="molecule type" value="Genomic_DNA"/>
</dbReference>
<feature type="transmembrane region" description="Helical" evidence="1">
    <location>
        <begin position="64"/>
        <end position="85"/>
    </location>
</feature>
<protein>
    <submittedName>
        <fullName evidence="3">VanZ like family protein</fullName>
    </submittedName>
</protein>
<evidence type="ECO:0000313" key="3">
    <source>
        <dbReference type="EMBL" id="SHJ59372.1"/>
    </source>
</evidence>
<dbReference type="OrthoDB" id="5472246at2"/>
<dbReference type="Pfam" id="PF04892">
    <property type="entry name" value="VanZ"/>
    <property type="match status" value="1"/>
</dbReference>
<feature type="transmembrane region" description="Helical" evidence="1">
    <location>
        <begin position="97"/>
        <end position="115"/>
    </location>
</feature>
<dbReference type="NCBIfam" id="NF037970">
    <property type="entry name" value="vanZ_1"/>
    <property type="match status" value="1"/>
</dbReference>
<organism evidence="3 4">
    <name type="scientific">Pseudozobellia thermophila</name>
    <dbReference type="NCBI Taxonomy" id="192903"/>
    <lineage>
        <taxon>Bacteria</taxon>
        <taxon>Pseudomonadati</taxon>
        <taxon>Bacteroidota</taxon>
        <taxon>Flavobacteriia</taxon>
        <taxon>Flavobacteriales</taxon>
        <taxon>Flavobacteriaceae</taxon>
        <taxon>Pseudozobellia</taxon>
    </lineage>
</organism>
<gene>
    <name evidence="3" type="ORF">SAMN04488513_10695</name>
</gene>
<evidence type="ECO:0000313" key="4">
    <source>
        <dbReference type="Proteomes" id="UP000184543"/>
    </source>
</evidence>
<dbReference type="PANTHER" id="PTHR28008:SF1">
    <property type="entry name" value="DOMAIN PROTEIN, PUTATIVE (AFU_ORTHOLOGUE AFUA_3G10980)-RELATED"/>
    <property type="match status" value="1"/>
</dbReference>